<dbReference type="AlphaFoldDB" id="A0AAE3GIU2"/>
<evidence type="ECO:0000256" key="6">
    <source>
        <dbReference type="PIRNR" id="PIRNR000535"/>
    </source>
</evidence>
<dbReference type="Proteomes" id="UP001206128">
    <property type="component" value="Unassembled WGS sequence"/>
</dbReference>
<dbReference type="PANTHER" id="PTHR46566:SF2">
    <property type="entry name" value="ATP-DEPENDENT 6-PHOSPHOFRUCTOKINASE ISOZYME 2"/>
    <property type="match status" value="1"/>
</dbReference>
<dbReference type="InterPro" id="IPR029056">
    <property type="entry name" value="Ribokinase-like"/>
</dbReference>
<evidence type="ECO:0000256" key="2">
    <source>
        <dbReference type="ARBA" id="ARBA00022679"/>
    </source>
</evidence>
<evidence type="ECO:0000256" key="5">
    <source>
        <dbReference type="ARBA" id="ARBA00022840"/>
    </source>
</evidence>
<sequence>MDARVMVFAPSPQLTVTVEDLGGEPDLHLHAGGQGVWQARMIASFGVPVTLCAALGGETGEVLRHLITGGGVDLAAEEVVARNGGYVHDRRGNQGRESLAEVPGDPLSRHELDSLYETTLIQGLASTVTVLSGPSDARTVPAESYQRLAADLGGNGVAVLADLAGDRLSAALRGGLRFLKVSHEELIADGRATSGEPDELVRAMVALREQGARAVVVSRSAEPALALLDDDVVLEVRMPPLHPVETRGAGDSMTAAVAASLAVGKPLTEAVRLGAAAGALNVTRRGLASSRADGVRAIAERVALRAYQPGDR</sequence>
<dbReference type="Gene3D" id="3.40.1190.20">
    <property type="match status" value="1"/>
</dbReference>
<dbReference type="PIRSF" id="PIRSF000535">
    <property type="entry name" value="1PFK/6PFK/LacC"/>
    <property type="match status" value="1"/>
</dbReference>
<dbReference type="PANTHER" id="PTHR46566">
    <property type="entry name" value="1-PHOSPHOFRUCTOKINASE-RELATED"/>
    <property type="match status" value="1"/>
</dbReference>
<dbReference type="RefSeq" id="WP_253775858.1">
    <property type="nucleotide sequence ID" value="NZ_JAMTCK010000013.1"/>
</dbReference>
<comment type="caution">
    <text evidence="8">The sequence shown here is derived from an EMBL/GenBank/DDBJ whole genome shotgun (WGS) entry which is preliminary data.</text>
</comment>
<name>A0AAE3GIU2_9PSEU</name>
<dbReference type="GO" id="GO:0005524">
    <property type="term" value="F:ATP binding"/>
    <property type="evidence" value="ECO:0007669"/>
    <property type="project" value="UniProtKB-KW"/>
</dbReference>
<keyword evidence="5" id="KW-0067">ATP-binding</keyword>
<proteinExistence type="inferred from homology"/>
<evidence type="ECO:0000313" key="8">
    <source>
        <dbReference type="EMBL" id="MCP2168207.1"/>
    </source>
</evidence>
<dbReference type="InterPro" id="IPR017583">
    <property type="entry name" value="Tagatose/fructose_Pkinase"/>
</dbReference>
<accession>A0AAE3GIU2</accession>
<evidence type="ECO:0000256" key="4">
    <source>
        <dbReference type="ARBA" id="ARBA00022777"/>
    </source>
</evidence>
<keyword evidence="2 6" id="KW-0808">Transferase</keyword>
<dbReference type="InterPro" id="IPR011611">
    <property type="entry name" value="PfkB_dom"/>
</dbReference>
<keyword evidence="9" id="KW-1185">Reference proteome</keyword>
<reference evidence="8" key="1">
    <citation type="submission" date="2022-06" db="EMBL/GenBank/DDBJ databases">
        <title>Genomic Encyclopedia of Archaeal and Bacterial Type Strains, Phase II (KMG-II): from individual species to whole genera.</title>
        <authorList>
            <person name="Goeker M."/>
        </authorList>
    </citation>
    <scope>NUCLEOTIDE SEQUENCE</scope>
    <source>
        <strain evidence="8">DSM 43935</strain>
    </source>
</reference>
<dbReference type="SUPFAM" id="SSF53613">
    <property type="entry name" value="Ribokinase-like"/>
    <property type="match status" value="1"/>
</dbReference>
<evidence type="ECO:0000256" key="1">
    <source>
        <dbReference type="ARBA" id="ARBA00010688"/>
    </source>
</evidence>
<organism evidence="8 9">
    <name type="scientific">Goodfellowiella coeruleoviolacea</name>
    <dbReference type="NCBI Taxonomy" id="334858"/>
    <lineage>
        <taxon>Bacteria</taxon>
        <taxon>Bacillati</taxon>
        <taxon>Actinomycetota</taxon>
        <taxon>Actinomycetes</taxon>
        <taxon>Pseudonocardiales</taxon>
        <taxon>Pseudonocardiaceae</taxon>
        <taxon>Goodfellowiella</taxon>
    </lineage>
</organism>
<keyword evidence="3" id="KW-0547">Nucleotide-binding</keyword>
<evidence type="ECO:0000259" key="7">
    <source>
        <dbReference type="Pfam" id="PF00294"/>
    </source>
</evidence>
<comment type="similarity">
    <text evidence="1">Belongs to the carbohydrate kinase PfkB family.</text>
</comment>
<dbReference type="EMBL" id="JAMTCK010000013">
    <property type="protein sequence ID" value="MCP2168207.1"/>
    <property type="molecule type" value="Genomic_DNA"/>
</dbReference>
<gene>
    <name evidence="8" type="ORF">LX83_005085</name>
</gene>
<dbReference type="Pfam" id="PF00294">
    <property type="entry name" value="PfkB"/>
    <property type="match status" value="1"/>
</dbReference>
<keyword evidence="4" id="KW-0418">Kinase</keyword>
<evidence type="ECO:0000313" key="9">
    <source>
        <dbReference type="Proteomes" id="UP001206128"/>
    </source>
</evidence>
<protein>
    <submittedName>
        <fullName evidence="8">1-phosphofructokinase</fullName>
    </submittedName>
</protein>
<dbReference type="GO" id="GO:0016773">
    <property type="term" value="F:phosphotransferase activity, alcohol group as acceptor"/>
    <property type="evidence" value="ECO:0007669"/>
    <property type="project" value="InterPro"/>
</dbReference>
<feature type="domain" description="Carbohydrate kinase PfkB" evidence="7">
    <location>
        <begin position="24"/>
        <end position="290"/>
    </location>
</feature>
<dbReference type="GO" id="GO:0016301">
    <property type="term" value="F:kinase activity"/>
    <property type="evidence" value="ECO:0007669"/>
    <property type="project" value="UniProtKB-KW"/>
</dbReference>
<dbReference type="GO" id="GO:0005975">
    <property type="term" value="P:carbohydrate metabolic process"/>
    <property type="evidence" value="ECO:0007669"/>
    <property type="project" value="InterPro"/>
</dbReference>
<evidence type="ECO:0000256" key="3">
    <source>
        <dbReference type="ARBA" id="ARBA00022741"/>
    </source>
</evidence>